<dbReference type="SUPFAM" id="SSF55257">
    <property type="entry name" value="RBP11-like subunits of RNA polymerase"/>
    <property type="match status" value="1"/>
</dbReference>
<dbReference type="GO" id="GO:0000428">
    <property type="term" value="C:DNA-directed RNA polymerase complex"/>
    <property type="evidence" value="ECO:0007669"/>
    <property type="project" value="UniProtKB-KW"/>
</dbReference>
<dbReference type="Gene3D" id="3.30.1360.10">
    <property type="entry name" value="RNA polymerase, RBP11-like subunit"/>
    <property type="match status" value="1"/>
</dbReference>
<dbReference type="GO" id="GO:0003899">
    <property type="term" value="F:DNA-directed RNA polymerase activity"/>
    <property type="evidence" value="ECO:0007669"/>
    <property type="project" value="InterPro"/>
</dbReference>
<evidence type="ECO:0000256" key="1">
    <source>
        <dbReference type="ARBA" id="ARBA00022478"/>
    </source>
</evidence>
<dbReference type="InterPro" id="IPR036603">
    <property type="entry name" value="RBP11-like"/>
</dbReference>
<name>A0A7T6Y7G3_9STRA</name>
<reference evidence="4" key="1">
    <citation type="submission" date="2020-10" db="EMBL/GenBank/DDBJ databases">
        <title>Complete chloroplast genome of the Synurophyceae Poterioochromonas malhamensis (Pringsheim) R.A.Andersen 2017 from Van Lake in Eastern Anatolia.</title>
        <authorList>
            <person name="Gastineau R."/>
            <person name="Yilmaz E."/>
            <person name="Solak C.N."/>
            <person name="Lemieux C."/>
            <person name="Turmel M."/>
            <person name="Witkowski A."/>
        </authorList>
    </citation>
    <scope>NUCLEOTIDE SEQUENCE</scope>
    <source>
        <strain evidence="4">SZCZR2049</strain>
    </source>
</reference>
<dbReference type="InterPro" id="IPR036643">
    <property type="entry name" value="RNApol_insert_sf"/>
</dbReference>
<dbReference type="RefSeq" id="YP_010139317.1">
    <property type="nucleotide sequence ID" value="NC_056910.1"/>
</dbReference>
<dbReference type="InterPro" id="IPR011262">
    <property type="entry name" value="DNA-dir_RNA_pol_insert"/>
</dbReference>
<dbReference type="GeneID" id="67132879"/>
<dbReference type="SMART" id="SM00662">
    <property type="entry name" value="RPOLD"/>
    <property type="match status" value="1"/>
</dbReference>
<evidence type="ECO:0000259" key="3">
    <source>
        <dbReference type="SMART" id="SM00662"/>
    </source>
</evidence>
<keyword evidence="4" id="KW-0934">Plastid</keyword>
<organism evidence="4">
    <name type="scientific">Poterioochromonas malhamensis</name>
    <dbReference type="NCBI Taxonomy" id="88167"/>
    <lineage>
        <taxon>Eukaryota</taxon>
        <taxon>Sar</taxon>
        <taxon>Stramenopiles</taxon>
        <taxon>Ochrophyta</taxon>
        <taxon>Synurophyceae</taxon>
        <taxon>Ochromonadales</taxon>
        <taxon>Ochromonadaceae</taxon>
        <taxon>Poterioochromonas</taxon>
    </lineage>
</organism>
<protein>
    <submittedName>
        <fullName evidence="4">Alpha subunit of RNA polymerase</fullName>
    </submittedName>
</protein>
<evidence type="ECO:0000256" key="2">
    <source>
        <dbReference type="ARBA" id="ARBA00023163"/>
    </source>
</evidence>
<dbReference type="GO" id="GO:0006351">
    <property type="term" value="P:DNA-templated transcription"/>
    <property type="evidence" value="ECO:0007669"/>
    <property type="project" value="InterPro"/>
</dbReference>
<dbReference type="AlphaFoldDB" id="A0A7T6Y7G3"/>
<dbReference type="EMBL" id="MW175522">
    <property type="protein sequence ID" value="QQK54983.1"/>
    <property type="molecule type" value="Genomic_DNA"/>
</dbReference>
<geneLocation type="plastid" evidence="4"/>
<dbReference type="Gene3D" id="2.170.120.12">
    <property type="entry name" value="DNA-directed RNA polymerase, insert domain"/>
    <property type="match status" value="1"/>
</dbReference>
<dbReference type="Pfam" id="PF01193">
    <property type="entry name" value="RNA_pol_L"/>
    <property type="match status" value="1"/>
</dbReference>
<sequence length="265" mass="30070">MTTINCIENFIDKNFNHYSSFLIQPLEKGQGITLGNSLRRTLLSDLTGFSATAVKINNLAHEFASISGIREDVLEILLNIREIIFKPVFNTHLDRETRSIVYSFLHIKGPILVTAGMLKLPKNTLEIINPNLHICSLTTDSDFFLEIKIESGKGAILNSQEKKQMDIKVGQTSNPLLLDSIYSPIKRANYQIRIIYDSKGNLKESLVFEILTNGSITPKRALQESIKILLTLFYPLVTKSLFEKFSKILKGKIIKRLQKKLTKNF</sequence>
<accession>A0A7T6Y7G3</accession>
<dbReference type="GO" id="GO:0046983">
    <property type="term" value="F:protein dimerization activity"/>
    <property type="evidence" value="ECO:0007669"/>
    <property type="project" value="InterPro"/>
</dbReference>
<gene>
    <name evidence="4" type="primary">rpoA</name>
</gene>
<dbReference type="Pfam" id="PF01000">
    <property type="entry name" value="RNA_pol_A_bac"/>
    <property type="match status" value="1"/>
</dbReference>
<evidence type="ECO:0000313" key="4">
    <source>
        <dbReference type="EMBL" id="QQK54983.1"/>
    </source>
</evidence>
<keyword evidence="2" id="KW-0804">Transcription</keyword>
<dbReference type="SUPFAM" id="SSF56553">
    <property type="entry name" value="Insert subdomain of RNA polymerase alpha subunit"/>
    <property type="match status" value="1"/>
</dbReference>
<dbReference type="CDD" id="cd06928">
    <property type="entry name" value="RNAP_alpha_NTD"/>
    <property type="match status" value="1"/>
</dbReference>
<keyword evidence="1" id="KW-0240">DNA-directed RNA polymerase</keyword>
<proteinExistence type="predicted"/>
<feature type="domain" description="DNA-directed RNA polymerase RpoA/D/Rpb3-type" evidence="3">
    <location>
        <begin position="18"/>
        <end position="239"/>
    </location>
</feature>
<dbReference type="InterPro" id="IPR011263">
    <property type="entry name" value="DNA-dir_RNA_pol_RpoA/D/Rpb3"/>
</dbReference>